<evidence type="ECO:0000313" key="2">
    <source>
        <dbReference type="EMBL" id="GGP43816.1"/>
    </source>
</evidence>
<proteinExistence type="predicted"/>
<comment type="caution">
    <text evidence="2">The sequence shown here is derived from an EMBL/GenBank/DDBJ whole genome shotgun (WGS) entry which is preliminary data.</text>
</comment>
<evidence type="ECO:0000256" key="1">
    <source>
        <dbReference type="SAM" id="MobiDB-lite"/>
    </source>
</evidence>
<reference evidence="2" key="1">
    <citation type="journal article" date="2014" name="Int. J. Syst. Evol. Microbiol.">
        <title>Complete genome sequence of Corynebacterium casei LMG S-19264T (=DSM 44701T), isolated from a smear-ripened cheese.</title>
        <authorList>
            <consortium name="US DOE Joint Genome Institute (JGI-PGF)"/>
            <person name="Walter F."/>
            <person name="Albersmeier A."/>
            <person name="Kalinowski J."/>
            <person name="Ruckert C."/>
        </authorList>
    </citation>
    <scope>NUCLEOTIDE SEQUENCE</scope>
    <source>
        <strain evidence="2">JCM 3313</strain>
    </source>
</reference>
<feature type="compositionally biased region" description="Basic and acidic residues" evidence="1">
    <location>
        <begin position="182"/>
        <end position="192"/>
    </location>
</feature>
<gene>
    <name evidence="2" type="ORF">GCM10010185_14390</name>
</gene>
<accession>A0A918AK94</accession>
<name>A0A918AK94_9PSEU</name>
<keyword evidence="3" id="KW-1185">Reference proteome</keyword>
<reference evidence="2" key="2">
    <citation type="submission" date="2020-09" db="EMBL/GenBank/DDBJ databases">
        <authorList>
            <person name="Sun Q."/>
            <person name="Ohkuma M."/>
        </authorList>
    </citation>
    <scope>NUCLEOTIDE SEQUENCE</scope>
    <source>
        <strain evidence="2">JCM 3313</strain>
    </source>
</reference>
<sequence>MPLAGPELSDLVRSVIAMTTATYESAVRIGSTEYRLLATADPDLVVRLSGSDLSGALVAEGELRLPAEAGSAVGKVLGQVLDAMAKLGAPRPAARSRPANANQPWTADLDDDLRTAWLAAEPDAPTADLIRGIALRMERSPTSIRSRLARVGCDPDVPGRPLSSEAAAVLGVRGRDQGGLGDKPDPPRWEEG</sequence>
<protein>
    <submittedName>
        <fullName evidence="2">Uncharacterized protein</fullName>
    </submittedName>
</protein>
<dbReference type="AlphaFoldDB" id="A0A918AK94"/>
<evidence type="ECO:0000313" key="3">
    <source>
        <dbReference type="Proteomes" id="UP000639606"/>
    </source>
</evidence>
<dbReference type="Proteomes" id="UP000639606">
    <property type="component" value="Unassembled WGS sequence"/>
</dbReference>
<dbReference type="EMBL" id="BMRG01000002">
    <property type="protein sequence ID" value="GGP43816.1"/>
    <property type="molecule type" value="Genomic_DNA"/>
</dbReference>
<organism evidence="2 3">
    <name type="scientific">Saccharothrix coeruleofusca</name>
    <dbReference type="NCBI Taxonomy" id="33919"/>
    <lineage>
        <taxon>Bacteria</taxon>
        <taxon>Bacillati</taxon>
        <taxon>Actinomycetota</taxon>
        <taxon>Actinomycetes</taxon>
        <taxon>Pseudonocardiales</taxon>
        <taxon>Pseudonocardiaceae</taxon>
        <taxon>Saccharothrix</taxon>
    </lineage>
</organism>
<feature type="region of interest" description="Disordered" evidence="1">
    <location>
        <begin position="171"/>
        <end position="192"/>
    </location>
</feature>